<accession>A0A9Q3CVC6</accession>
<evidence type="ECO:0000256" key="1">
    <source>
        <dbReference type="SAM" id="MobiDB-lite"/>
    </source>
</evidence>
<keyword evidence="3" id="KW-1185">Reference proteome</keyword>
<dbReference type="Proteomes" id="UP000765509">
    <property type="component" value="Unassembled WGS sequence"/>
</dbReference>
<feature type="compositionally biased region" description="Basic and acidic residues" evidence="1">
    <location>
        <begin position="1"/>
        <end position="12"/>
    </location>
</feature>
<name>A0A9Q3CVC6_9BASI</name>
<organism evidence="2 3">
    <name type="scientific">Austropuccinia psidii MF-1</name>
    <dbReference type="NCBI Taxonomy" id="1389203"/>
    <lineage>
        <taxon>Eukaryota</taxon>
        <taxon>Fungi</taxon>
        <taxon>Dikarya</taxon>
        <taxon>Basidiomycota</taxon>
        <taxon>Pucciniomycotina</taxon>
        <taxon>Pucciniomycetes</taxon>
        <taxon>Pucciniales</taxon>
        <taxon>Sphaerophragmiaceae</taxon>
        <taxon>Austropuccinia</taxon>
    </lineage>
</organism>
<dbReference type="AlphaFoldDB" id="A0A9Q3CVC6"/>
<evidence type="ECO:0000313" key="2">
    <source>
        <dbReference type="EMBL" id="MBW0489126.1"/>
    </source>
</evidence>
<gene>
    <name evidence="2" type="ORF">O181_028841</name>
</gene>
<reference evidence="2" key="1">
    <citation type="submission" date="2021-03" db="EMBL/GenBank/DDBJ databases">
        <title>Draft genome sequence of rust myrtle Austropuccinia psidii MF-1, a brazilian biotype.</title>
        <authorList>
            <person name="Quecine M.C."/>
            <person name="Pachon D.M.R."/>
            <person name="Bonatelli M.L."/>
            <person name="Correr F.H."/>
            <person name="Franceschini L.M."/>
            <person name="Leite T.F."/>
            <person name="Margarido G.R.A."/>
            <person name="Almeida C.A."/>
            <person name="Ferrarezi J.A."/>
            <person name="Labate C.A."/>
        </authorList>
    </citation>
    <scope>NUCLEOTIDE SEQUENCE</scope>
    <source>
        <strain evidence="2">MF-1</strain>
    </source>
</reference>
<proteinExistence type="predicted"/>
<protein>
    <submittedName>
        <fullName evidence="2">Uncharacterized protein</fullName>
    </submittedName>
</protein>
<sequence length="81" mass="9274">MLSEDQKKELAQGKDNTPVEAPQESTSKNPPQPVPNKPKQTPKTNQKGKKSPRGTSLTLRITEFSRKRRQPWTMCSIWQEL</sequence>
<evidence type="ECO:0000313" key="3">
    <source>
        <dbReference type="Proteomes" id="UP000765509"/>
    </source>
</evidence>
<feature type="region of interest" description="Disordered" evidence="1">
    <location>
        <begin position="1"/>
        <end position="81"/>
    </location>
</feature>
<dbReference type="EMBL" id="AVOT02009934">
    <property type="protein sequence ID" value="MBW0489126.1"/>
    <property type="molecule type" value="Genomic_DNA"/>
</dbReference>
<comment type="caution">
    <text evidence="2">The sequence shown here is derived from an EMBL/GenBank/DDBJ whole genome shotgun (WGS) entry which is preliminary data.</text>
</comment>